<evidence type="ECO:0000256" key="1">
    <source>
        <dbReference type="ARBA" id="ARBA00022723"/>
    </source>
</evidence>
<dbReference type="Proteomes" id="UP000594638">
    <property type="component" value="Unassembled WGS sequence"/>
</dbReference>
<dbReference type="PANTHER" id="PTHR34396:SF27">
    <property type="entry name" value="OS08G0208700 PROTEIN"/>
    <property type="match status" value="1"/>
</dbReference>
<dbReference type="GO" id="GO:0006357">
    <property type="term" value="P:regulation of transcription by RNA polymerase II"/>
    <property type="evidence" value="ECO:0007669"/>
    <property type="project" value="TreeGrafter"/>
</dbReference>
<dbReference type="GO" id="GO:0005634">
    <property type="term" value="C:nucleus"/>
    <property type="evidence" value="ECO:0007669"/>
    <property type="project" value="TreeGrafter"/>
</dbReference>
<protein>
    <submittedName>
        <fullName evidence="7">Zinc finger BED domain-containing RICESLEEPER 2-like</fullName>
    </submittedName>
</protein>
<accession>A0A8S0QU06</accession>
<gene>
    <name evidence="7" type="ORF">OLEA9_A085548</name>
</gene>
<dbReference type="EMBL" id="CACTIH010001949">
    <property type="protein sequence ID" value="CAA2969674.1"/>
    <property type="molecule type" value="Genomic_DNA"/>
</dbReference>
<dbReference type="Gramene" id="OE9A085548T4">
    <property type="protein sequence ID" value="OE9A085548C4"/>
    <property type="gene ID" value="OE9A085548"/>
</dbReference>
<dbReference type="InterPro" id="IPR003656">
    <property type="entry name" value="Znf_BED"/>
</dbReference>
<dbReference type="InterPro" id="IPR036236">
    <property type="entry name" value="Znf_C2H2_sf"/>
</dbReference>
<dbReference type="PANTHER" id="PTHR34396">
    <property type="entry name" value="OS03G0264950 PROTEIN-RELATED"/>
    <property type="match status" value="1"/>
</dbReference>
<organism evidence="7 8">
    <name type="scientific">Olea europaea subsp. europaea</name>
    <dbReference type="NCBI Taxonomy" id="158383"/>
    <lineage>
        <taxon>Eukaryota</taxon>
        <taxon>Viridiplantae</taxon>
        <taxon>Streptophyta</taxon>
        <taxon>Embryophyta</taxon>
        <taxon>Tracheophyta</taxon>
        <taxon>Spermatophyta</taxon>
        <taxon>Magnoliopsida</taxon>
        <taxon>eudicotyledons</taxon>
        <taxon>Gunneridae</taxon>
        <taxon>Pentapetalae</taxon>
        <taxon>asterids</taxon>
        <taxon>lamiids</taxon>
        <taxon>Lamiales</taxon>
        <taxon>Oleaceae</taxon>
        <taxon>Oleeae</taxon>
        <taxon>Olea</taxon>
    </lineage>
</organism>
<comment type="caution">
    <text evidence="7">The sequence shown here is derived from an EMBL/GenBank/DDBJ whole genome shotgun (WGS) entry which is preliminary data.</text>
</comment>
<keyword evidence="3" id="KW-0862">Zinc</keyword>
<dbReference type="GO" id="GO:1990837">
    <property type="term" value="F:sequence-specific double-stranded DNA binding"/>
    <property type="evidence" value="ECO:0007669"/>
    <property type="project" value="TreeGrafter"/>
</dbReference>
<evidence type="ECO:0000259" key="6">
    <source>
        <dbReference type="PROSITE" id="PS50808"/>
    </source>
</evidence>
<name>A0A8S0QU06_OLEEU</name>
<keyword evidence="2 4" id="KW-0863">Zinc-finger</keyword>
<dbReference type="GO" id="GO:0008270">
    <property type="term" value="F:zinc ion binding"/>
    <property type="evidence" value="ECO:0007669"/>
    <property type="project" value="UniProtKB-KW"/>
</dbReference>
<feature type="region of interest" description="Disordered" evidence="5">
    <location>
        <begin position="1"/>
        <end position="28"/>
    </location>
</feature>
<evidence type="ECO:0000256" key="2">
    <source>
        <dbReference type="ARBA" id="ARBA00022771"/>
    </source>
</evidence>
<dbReference type="Gramene" id="OE9A085548T2">
    <property type="protein sequence ID" value="OE9A085548C2"/>
    <property type="gene ID" value="OE9A085548"/>
</dbReference>
<dbReference type="SMART" id="SM00614">
    <property type="entry name" value="ZnF_BED"/>
    <property type="match status" value="1"/>
</dbReference>
<keyword evidence="1" id="KW-0479">Metal-binding</keyword>
<reference evidence="7 8" key="1">
    <citation type="submission" date="2019-12" db="EMBL/GenBank/DDBJ databases">
        <authorList>
            <person name="Alioto T."/>
            <person name="Alioto T."/>
            <person name="Gomez Garrido J."/>
        </authorList>
    </citation>
    <scope>NUCLEOTIDE SEQUENCE [LARGE SCALE GENOMIC DNA]</scope>
</reference>
<dbReference type="InterPro" id="IPR053031">
    <property type="entry name" value="Cuticle_assoc_protein"/>
</dbReference>
<dbReference type="Gramene" id="OE9A085548T3">
    <property type="protein sequence ID" value="OE9A085548C3"/>
    <property type="gene ID" value="OE9A085548"/>
</dbReference>
<sequence>MDSGTQAQSNDRDFQSGLPLHAPSTLGKQKPNRLASFVWDHFTLLGSRDDPDVRCKCNYCGVDYACGTKKCGTSTLSNHFTNHCKKYPGRLVDKKQKILSWREQSYCCWSKQGRV</sequence>
<dbReference type="Gramene" id="OE9A085548T1">
    <property type="protein sequence ID" value="OE9A085548C1"/>
    <property type="gene ID" value="OE9A085548"/>
</dbReference>
<feature type="domain" description="BED-type" evidence="6">
    <location>
        <begin position="33"/>
        <end position="91"/>
    </location>
</feature>
<proteinExistence type="predicted"/>
<evidence type="ECO:0000256" key="5">
    <source>
        <dbReference type="SAM" id="MobiDB-lite"/>
    </source>
</evidence>
<evidence type="ECO:0000256" key="4">
    <source>
        <dbReference type="PROSITE-ProRule" id="PRU00027"/>
    </source>
</evidence>
<dbReference type="AlphaFoldDB" id="A0A8S0QU06"/>
<evidence type="ECO:0000256" key="3">
    <source>
        <dbReference type="ARBA" id="ARBA00022833"/>
    </source>
</evidence>
<dbReference type="PROSITE" id="PS50808">
    <property type="entry name" value="ZF_BED"/>
    <property type="match status" value="1"/>
</dbReference>
<dbReference type="SUPFAM" id="SSF57667">
    <property type="entry name" value="beta-beta-alpha zinc fingers"/>
    <property type="match status" value="1"/>
</dbReference>
<keyword evidence="8" id="KW-1185">Reference proteome</keyword>
<evidence type="ECO:0000313" key="7">
    <source>
        <dbReference type="EMBL" id="CAA2969674.1"/>
    </source>
</evidence>
<dbReference type="OrthoDB" id="1745921at2759"/>
<evidence type="ECO:0000313" key="8">
    <source>
        <dbReference type="Proteomes" id="UP000594638"/>
    </source>
</evidence>